<dbReference type="EMBL" id="QGNW01000685">
    <property type="protein sequence ID" value="RVW65727.1"/>
    <property type="molecule type" value="Genomic_DNA"/>
</dbReference>
<dbReference type="Proteomes" id="UP000288805">
    <property type="component" value="Unassembled WGS sequence"/>
</dbReference>
<reference evidence="1 2" key="1">
    <citation type="journal article" date="2018" name="PLoS Genet.">
        <title>Population sequencing reveals clonal diversity and ancestral inbreeding in the grapevine cultivar Chardonnay.</title>
        <authorList>
            <person name="Roach M.J."/>
            <person name="Johnson D.L."/>
            <person name="Bohlmann J."/>
            <person name="van Vuuren H.J."/>
            <person name="Jones S.J."/>
            <person name="Pretorius I.S."/>
            <person name="Schmidt S.A."/>
            <person name="Borneman A.R."/>
        </authorList>
    </citation>
    <scope>NUCLEOTIDE SEQUENCE [LARGE SCALE GENOMIC DNA]</scope>
    <source>
        <strain evidence="2">cv. Chardonnay</strain>
        <tissue evidence="1">Leaf</tissue>
    </source>
</reference>
<evidence type="ECO:0000313" key="2">
    <source>
        <dbReference type="Proteomes" id="UP000288805"/>
    </source>
</evidence>
<protein>
    <submittedName>
        <fullName evidence="1">Uncharacterized protein</fullName>
    </submittedName>
</protein>
<name>A0A438G0I5_VITVI</name>
<sequence length="100" mass="11208">MDDNLKHGGVHVDVDTEIPDNSLRLEMVGVITRSRKHATNSLLERKGKKEFKLSQMGDALKVWAETSKAKIETSRDRTEALLARVELVVKLLVQALMILA</sequence>
<accession>A0A438G0I5</accession>
<gene>
    <name evidence="1" type="ORF">CK203_057690</name>
</gene>
<evidence type="ECO:0000313" key="1">
    <source>
        <dbReference type="EMBL" id="RVW65727.1"/>
    </source>
</evidence>
<organism evidence="1 2">
    <name type="scientific">Vitis vinifera</name>
    <name type="common">Grape</name>
    <dbReference type="NCBI Taxonomy" id="29760"/>
    <lineage>
        <taxon>Eukaryota</taxon>
        <taxon>Viridiplantae</taxon>
        <taxon>Streptophyta</taxon>
        <taxon>Embryophyta</taxon>
        <taxon>Tracheophyta</taxon>
        <taxon>Spermatophyta</taxon>
        <taxon>Magnoliopsida</taxon>
        <taxon>eudicotyledons</taxon>
        <taxon>Gunneridae</taxon>
        <taxon>Pentapetalae</taxon>
        <taxon>rosids</taxon>
        <taxon>Vitales</taxon>
        <taxon>Vitaceae</taxon>
        <taxon>Viteae</taxon>
        <taxon>Vitis</taxon>
    </lineage>
</organism>
<proteinExistence type="predicted"/>
<comment type="caution">
    <text evidence="1">The sequence shown here is derived from an EMBL/GenBank/DDBJ whole genome shotgun (WGS) entry which is preliminary data.</text>
</comment>
<dbReference type="AlphaFoldDB" id="A0A438G0I5"/>